<evidence type="ECO:0000313" key="2">
    <source>
        <dbReference type="EMBL" id="KAK4102823.1"/>
    </source>
</evidence>
<reference evidence="2" key="1">
    <citation type="journal article" date="2023" name="Mol. Phylogenet. Evol.">
        <title>Genome-scale phylogeny and comparative genomics of the fungal order Sordariales.</title>
        <authorList>
            <person name="Hensen N."/>
            <person name="Bonometti L."/>
            <person name="Westerberg I."/>
            <person name="Brannstrom I.O."/>
            <person name="Guillou S."/>
            <person name="Cros-Aarteil S."/>
            <person name="Calhoun S."/>
            <person name="Haridas S."/>
            <person name="Kuo A."/>
            <person name="Mondo S."/>
            <person name="Pangilinan J."/>
            <person name="Riley R."/>
            <person name="LaButti K."/>
            <person name="Andreopoulos B."/>
            <person name="Lipzen A."/>
            <person name="Chen C."/>
            <person name="Yan M."/>
            <person name="Daum C."/>
            <person name="Ng V."/>
            <person name="Clum A."/>
            <person name="Steindorff A."/>
            <person name="Ohm R.A."/>
            <person name="Martin F."/>
            <person name="Silar P."/>
            <person name="Natvig D.O."/>
            <person name="Lalanne C."/>
            <person name="Gautier V."/>
            <person name="Ament-Velasquez S.L."/>
            <person name="Kruys A."/>
            <person name="Hutchinson M.I."/>
            <person name="Powell A.J."/>
            <person name="Barry K."/>
            <person name="Miller A.N."/>
            <person name="Grigoriev I.V."/>
            <person name="Debuchy R."/>
            <person name="Gladieux P."/>
            <person name="Hiltunen Thoren M."/>
            <person name="Johannesson H."/>
        </authorList>
    </citation>
    <scope>NUCLEOTIDE SEQUENCE</scope>
    <source>
        <strain evidence="2">CBS 757.83</strain>
    </source>
</reference>
<name>A0AAN6T2X1_9PEZI</name>
<feature type="region of interest" description="Disordered" evidence="1">
    <location>
        <begin position="175"/>
        <end position="217"/>
    </location>
</feature>
<accession>A0AAN6T2X1</accession>
<dbReference type="AlphaFoldDB" id="A0AAN6T2X1"/>
<feature type="compositionally biased region" description="Gly residues" evidence="1">
    <location>
        <begin position="194"/>
        <end position="217"/>
    </location>
</feature>
<gene>
    <name evidence="2" type="ORF">N658DRAFT_325797</name>
</gene>
<sequence>MPPSRRKISNELHCLAELGHHVEDIIHILCTCTVSSCSRQVLLITGTGTDISFDGIYVYRRVQYGRERERETDLLSIDVGSTAHAQTFFSSSTHQPDFGLTSVSIHDSPCSINAPLPTSLPFPALPCPSLLYPPRPQTLLQQGDNSLPPRLCPSRPPLAGILGETDPFGPPFQPILFSGAARGGRGGRGERGRQGGGGGGGGGGRQGGGGGRGGGGT</sequence>
<evidence type="ECO:0000313" key="3">
    <source>
        <dbReference type="Proteomes" id="UP001305647"/>
    </source>
</evidence>
<comment type="caution">
    <text evidence="2">The sequence shown here is derived from an EMBL/GenBank/DDBJ whole genome shotgun (WGS) entry which is preliminary data.</text>
</comment>
<organism evidence="2 3">
    <name type="scientific">Parathielavia hyrcaniae</name>
    <dbReference type="NCBI Taxonomy" id="113614"/>
    <lineage>
        <taxon>Eukaryota</taxon>
        <taxon>Fungi</taxon>
        <taxon>Dikarya</taxon>
        <taxon>Ascomycota</taxon>
        <taxon>Pezizomycotina</taxon>
        <taxon>Sordariomycetes</taxon>
        <taxon>Sordariomycetidae</taxon>
        <taxon>Sordariales</taxon>
        <taxon>Chaetomiaceae</taxon>
        <taxon>Parathielavia</taxon>
    </lineage>
</organism>
<reference evidence="2" key="2">
    <citation type="submission" date="2023-05" db="EMBL/GenBank/DDBJ databases">
        <authorList>
            <consortium name="Lawrence Berkeley National Laboratory"/>
            <person name="Steindorff A."/>
            <person name="Hensen N."/>
            <person name="Bonometti L."/>
            <person name="Westerberg I."/>
            <person name="Brannstrom I.O."/>
            <person name="Guillou S."/>
            <person name="Cros-Aarteil S."/>
            <person name="Calhoun S."/>
            <person name="Haridas S."/>
            <person name="Kuo A."/>
            <person name="Mondo S."/>
            <person name="Pangilinan J."/>
            <person name="Riley R."/>
            <person name="Labutti K."/>
            <person name="Andreopoulos B."/>
            <person name="Lipzen A."/>
            <person name="Chen C."/>
            <person name="Yanf M."/>
            <person name="Daum C."/>
            <person name="Ng V."/>
            <person name="Clum A."/>
            <person name="Ohm R."/>
            <person name="Martin F."/>
            <person name="Silar P."/>
            <person name="Natvig D."/>
            <person name="Lalanne C."/>
            <person name="Gautier V."/>
            <person name="Ament-Velasquez S.L."/>
            <person name="Kruys A."/>
            <person name="Hutchinson M.I."/>
            <person name="Powell A.J."/>
            <person name="Barry K."/>
            <person name="Miller A.N."/>
            <person name="Grigoriev I.V."/>
            <person name="Debuchy R."/>
            <person name="Gladieux P."/>
            <person name="Thoren M.H."/>
            <person name="Johannesson H."/>
        </authorList>
    </citation>
    <scope>NUCLEOTIDE SEQUENCE</scope>
    <source>
        <strain evidence="2">CBS 757.83</strain>
    </source>
</reference>
<proteinExistence type="predicted"/>
<dbReference type="EMBL" id="MU863630">
    <property type="protein sequence ID" value="KAK4102823.1"/>
    <property type="molecule type" value="Genomic_DNA"/>
</dbReference>
<dbReference type="Proteomes" id="UP001305647">
    <property type="component" value="Unassembled WGS sequence"/>
</dbReference>
<keyword evidence="3" id="KW-1185">Reference proteome</keyword>
<protein>
    <submittedName>
        <fullName evidence="2">Uncharacterized protein</fullName>
    </submittedName>
</protein>
<evidence type="ECO:0000256" key="1">
    <source>
        <dbReference type="SAM" id="MobiDB-lite"/>
    </source>
</evidence>